<keyword evidence="4" id="KW-1185">Reference proteome</keyword>
<dbReference type="Proteomes" id="UP000472269">
    <property type="component" value="Unplaced"/>
</dbReference>
<protein>
    <submittedName>
        <fullName evidence="3">Uncharacterized protein</fullName>
    </submittedName>
</protein>
<reference evidence="3" key="1">
    <citation type="submission" date="2025-08" db="UniProtKB">
        <authorList>
            <consortium name="Ensembl"/>
        </authorList>
    </citation>
    <scope>IDENTIFICATION</scope>
</reference>
<dbReference type="InterPro" id="IPR008160">
    <property type="entry name" value="Collagen"/>
</dbReference>
<dbReference type="PANTHER" id="PTHR37456">
    <property type="entry name" value="SI:CH211-266K2.1"/>
    <property type="match status" value="1"/>
</dbReference>
<name>A0A663LSC7_ATHCN</name>
<reference evidence="3" key="2">
    <citation type="submission" date="2025-09" db="UniProtKB">
        <authorList>
            <consortium name="Ensembl"/>
        </authorList>
    </citation>
    <scope>IDENTIFICATION</scope>
</reference>
<dbReference type="PANTHER" id="PTHR37456:SF3">
    <property type="entry name" value="COLLAGEN ALPHA-1(XXV) CHAIN"/>
    <property type="match status" value="1"/>
</dbReference>
<sequence>MLCLPVLSANPPPWHSLCPLLGSPRPSRHLVCLLLDETGTRTCCKQPFLAHFASLPTMHSCLECDAQHLSVPPTPTGPRPASAECETRAEVLLEAVWLRVFQAASEPCQIIPAKLQDPTPPLPAVPPDTCFSARGMLSPARCLPLGSLCAQGAWGTWMCPGDAWGMWDAQGAGGARGARDVPWGCNGACGVNGVNGEWGAGDAEDTWGAWGVWDVWGMWDAQGTQGAPGAWGTWNAMGHTGWTGCTGCPGHRGHTGCPGCVGCTGYPGCTGHWGCPGHVGYPGRVGCPGHLGCRGAHGMDGVHRVPGLQVHTGRVGCPWCPLPAGSPSQRGGGLATGKAKLKRGCPVPAPHV</sequence>
<proteinExistence type="predicted"/>
<dbReference type="Ensembl" id="ENSACUT00000002582.1">
    <property type="protein sequence ID" value="ENSACUP00000002417.1"/>
    <property type="gene ID" value="ENSACUG00000001693.1"/>
</dbReference>
<evidence type="ECO:0000256" key="2">
    <source>
        <dbReference type="SAM" id="MobiDB-lite"/>
    </source>
</evidence>
<evidence type="ECO:0000313" key="4">
    <source>
        <dbReference type="Proteomes" id="UP000472269"/>
    </source>
</evidence>
<dbReference type="InterPro" id="IPR050938">
    <property type="entry name" value="Collagen_Structural_Proteins"/>
</dbReference>
<evidence type="ECO:0000256" key="1">
    <source>
        <dbReference type="ARBA" id="ARBA00022737"/>
    </source>
</evidence>
<dbReference type="AlphaFoldDB" id="A0A663LSC7"/>
<organism evidence="3 4">
    <name type="scientific">Athene cunicularia</name>
    <name type="common">Burrowing owl</name>
    <name type="synonym">Speotyto cunicularia</name>
    <dbReference type="NCBI Taxonomy" id="194338"/>
    <lineage>
        <taxon>Eukaryota</taxon>
        <taxon>Metazoa</taxon>
        <taxon>Chordata</taxon>
        <taxon>Craniata</taxon>
        <taxon>Vertebrata</taxon>
        <taxon>Euteleostomi</taxon>
        <taxon>Archelosauria</taxon>
        <taxon>Archosauria</taxon>
        <taxon>Dinosauria</taxon>
        <taxon>Saurischia</taxon>
        <taxon>Theropoda</taxon>
        <taxon>Coelurosauria</taxon>
        <taxon>Aves</taxon>
        <taxon>Neognathae</taxon>
        <taxon>Neoaves</taxon>
        <taxon>Telluraves</taxon>
        <taxon>Strigiformes</taxon>
        <taxon>Strigidae</taxon>
        <taxon>Athene</taxon>
    </lineage>
</organism>
<keyword evidence="1" id="KW-0677">Repeat</keyword>
<evidence type="ECO:0000313" key="3">
    <source>
        <dbReference type="Ensembl" id="ENSACUP00000002417.1"/>
    </source>
</evidence>
<accession>A0A663LSC7</accession>
<feature type="region of interest" description="Disordered" evidence="2">
    <location>
        <begin position="327"/>
        <end position="352"/>
    </location>
</feature>
<dbReference type="Pfam" id="PF01391">
    <property type="entry name" value="Collagen"/>
    <property type="match status" value="1"/>
</dbReference>
<dbReference type="OMA" id="WGMWDAQ"/>